<evidence type="ECO:0000256" key="1">
    <source>
        <dbReference type="SAM" id="MobiDB-lite"/>
    </source>
</evidence>
<feature type="compositionally biased region" description="Acidic residues" evidence="1">
    <location>
        <begin position="49"/>
        <end position="62"/>
    </location>
</feature>
<protein>
    <submittedName>
        <fullName evidence="2">Uncharacterized protein</fullName>
    </submittedName>
</protein>
<gene>
    <name evidence="2" type="ORF">AWZ03_012319</name>
</gene>
<keyword evidence="3" id="KW-1185">Reference proteome</keyword>
<name>A0A484AZ42_DRONA</name>
<reference evidence="2 3" key="1">
    <citation type="journal article" date="2019" name="J. Hered.">
        <title>An Improved Genome Assembly for Drosophila navojoa, the Basal Species in the mojavensis Cluster.</title>
        <authorList>
            <person name="Vanderlinde T."/>
            <person name="Dupim E.G."/>
            <person name="Nazario-Yepiz N.O."/>
            <person name="Carvalho A.B."/>
        </authorList>
    </citation>
    <scope>NUCLEOTIDE SEQUENCE [LARGE SCALE GENOMIC DNA]</scope>
    <source>
        <strain evidence="2">Navoj_Jal97</strain>
        <tissue evidence="2">Whole organism</tissue>
    </source>
</reference>
<proteinExistence type="predicted"/>
<dbReference type="AlphaFoldDB" id="A0A484AZ42"/>
<accession>A0A484AZ42</accession>
<comment type="caution">
    <text evidence="2">The sequence shown here is derived from an EMBL/GenBank/DDBJ whole genome shotgun (WGS) entry which is preliminary data.</text>
</comment>
<sequence>MNSPSSPSSASSSSSTSSRKRQQQHQQQQPHIAALIGEDTDVAANRDEHEDEVENREGDDADSFWVGHLLAGEA</sequence>
<evidence type="ECO:0000313" key="2">
    <source>
        <dbReference type="EMBL" id="TDG41262.1"/>
    </source>
</evidence>
<feature type="compositionally biased region" description="Low complexity" evidence="1">
    <location>
        <begin position="1"/>
        <end position="17"/>
    </location>
</feature>
<dbReference type="Proteomes" id="UP000295192">
    <property type="component" value="Unassembled WGS sequence"/>
</dbReference>
<dbReference type="EMBL" id="LSRL02000384">
    <property type="protein sequence ID" value="TDG41262.1"/>
    <property type="molecule type" value="Genomic_DNA"/>
</dbReference>
<organism evidence="2 3">
    <name type="scientific">Drosophila navojoa</name>
    <name type="common">Fruit fly</name>
    <dbReference type="NCBI Taxonomy" id="7232"/>
    <lineage>
        <taxon>Eukaryota</taxon>
        <taxon>Metazoa</taxon>
        <taxon>Ecdysozoa</taxon>
        <taxon>Arthropoda</taxon>
        <taxon>Hexapoda</taxon>
        <taxon>Insecta</taxon>
        <taxon>Pterygota</taxon>
        <taxon>Neoptera</taxon>
        <taxon>Endopterygota</taxon>
        <taxon>Diptera</taxon>
        <taxon>Brachycera</taxon>
        <taxon>Muscomorpha</taxon>
        <taxon>Ephydroidea</taxon>
        <taxon>Drosophilidae</taxon>
        <taxon>Drosophila</taxon>
    </lineage>
</organism>
<feature type="region of interest" description="Disordered" evidence="1">
    <location>
        <begin position="1"/>
        <end position="74"/>
    </location>
</feature>
<evidence type="ECO:0000313" key="3">
    <source>
        <dbReference type="Proteomes" id="UP000295192"/>
    </source>
</evidence>